<dbReference type="EMBL" id="CP148067">
    <property type="protein sequence ID" value="WXL28972.1"/>
    <property type="molecule type" value="Genomic_DNA"/>
</dbReference>
<dbReference type="NCBIfam" id="NF045935">
    <property type="entry name" value="MSC_0621_epsi"/>
    <property type="match status" value="1"/>
</dbReference>
<keyword evidence="2" id="KW-1185">Reference proteome</keyword>
<evidence type="ECO:0000313" key="2">
    <source>
        <dbReference type="Proteomes" id="UP001477443"/>
    </source>
</evidence>
<organism evidence="1 2">
    <name type="scientific">Mycoplasmopsis felifaucium</name>
    <dbReference type="NCBI Taxonomy" id="35768"/>
    <lineage>
        <taxon>Bacteria</taxon>
        <taxon>Bacillati</taxon>
        <taxon>Mycoplasmatota</taxon>
        <taxon>Mycoplasmoidales</taxon>
        <taxon>Metamycoplasmataceae</taxon>
        <taxon>Mycoplasmopsis</taxon>
    </lineage>
</organism>
<reference evidence="1" key="1">
    <citation type="submission" date="2024-03" db="EMBL/GenBank/DDBJ databases">
        <title>Complete genome sequence of Mycoplasma felifaucium Z921 isolated from the trachea of a cheetah.</title>
        <authorList>
            <person name="Spergser J."/>
        </authorList>
    </citation>
    <scope>NUCLEOTIDE SEQUENCE [LARGE SCALE GENOMIC DNA]</scope>
    <source>
        <strain evidence="1">Z921</strain>
    </source>
</reference>
<protein>
    <submittedName>
        <fullName evidence="1">Uncharacterized protein</fullName>
    </submittedName>
</protein>
<sequence length="150" mass="17823">MSKTILMHFLDNKILKLRKYDLFINHNDENDWIKLPNESICAYPDMLIKLVNEEDENTFYMFLKNLNIVDNGNSIMVKSFSNIKFYKTSKQKENYKNLIKITKSKISQLEASLYLGLTIDEIIELEALNDKLYELELKQILNLKEVEDYE</sequence>
<evidence type="ECO:0000313" key="1">
    <source>
        <dbReference type="EMBL" id="WXL28972.1"/>
    </source>
</evidence>
<dbReference type="RefSeq" id="WP_338822549.1">
    <property type="nucleotide sequence ID" value="NZ_CP148067.1"/>
</dbReference>
<accession>A0ABZ2RR71</accession>
<name>A0ABZ2RR71_9BACT</name>
<dbReference type="Proteomes" id="UP001477443">
    <property type="component" value="Chromosome"/>
</dbReference>
<proteinExistence type="predicted"/>
<gene>
    <name evidence="1" type="ORF">WG617_03050</name>
</gene>